<keyword evidence="1" id="KW-0472">Membrane</keyword>
<gene>
    <name evidence="2" type="ORF">W911_16660</name>
</gene>
<proteinExistence type="predicted"/>
<dbReference type="KEGG" id="hni:W911_16660"/>
<dbReference type="HOGENOM" id="CLU_530753_0_0_5"/>
<keyword evidence="1" id="KW-0812">Transmembrane</keyword>
<dbReference type="AlphaFoldDB" id="V5SJY7"/>
<feature type="transmembrane region" description="Helical" evidence="1">
    <location>
        <begin position="402"/>
        <end position="420"/>
    </location>
</feature>
<protein>
    <submittedName>
        <fullName evidence="2">Uncharacterized protein</fullName>
    </submittedName>
</protein>
<dbReference type="Proteomes" id="UP000018542">
    <property type="component" value="Chromosome"/>
</dbReference>
<organism evidence="2 3">
    <name type="scientific">Hyphomicrobium nitrativorans NL23</name>
    <dbReference type="NCBI Taxonomy" id="1029756"/>
    <lineage>
        <taxon>Bacteria</taxon>
        <taxon>Pseudomonadati</taxon>
        <taxon>Pseudomonadota</taxon>
        <taxon>Alphaproteobacteria</taxon>
        <taxon>Hyphomicrobiales</taxon>
        <taxon>Hyphomicrobiaceae</taxon>
        <taxon>Hyphomicrobium</taxon>
    </lineage>
</organism>
<keyword evidence="3" id="KW-1185">Reference proteome</keyword>
<evidence type="ECO:0000313" key="2">
    <source>
        <dbReference type="EMBL" id="AHB50425.1"/>
    </source>
</evidence>
<dbReference type="RefSeq" id="WP_023788624.1">
    <property type="nucleotide sequence ID" value="NC_022997.1"/>
</dbReference>
<sequence length="494" mass="52605">MRSLRWVILTVVLAVLAVVSVAPSDAHWLSRIVREAGDAGGSAGLKAGRYGLGALDEAVAHVAKLPRLARGTALAAHVTPEGHWRFATREGEVFTAATPAEMARVRTTLAPNAAADDPLALYLSADSVFARRELLRDLPSADLHLVVGKDAYPLRRPSAGGDLIAEVRPNVTVDLGTRALFEEAAFRLGRPLNKTSIRVLALEPGGPQRLTTAPRRDLKSGAALVDQIDPALLPGALSGLKGQTAVLSGRIEGNRISFRPSRGPEQSLDIQDLVRAAEASDVNLVLVHASAAHQPGGRNWLWQRIAVTGLDEAMTRATFADFLAALGGGGELAVQASPGSLGRVVLSAVPAPGMTTPITNTLGPWIGDITGHVAVRAATVYARDATHERELDARIVAGIPAWIQYLYLGALACGVIGLAVTRSWWARLWPPEDRAEYAGRIGYWAARTARFLAFLLVFLPLAGVPALLWTGLLSIWALITAPIRGWNWLRGRSA</sequence>
<dbReference type="STRING" id="1029756.W911_16660"/>
<dbReference type="OrthoDB" id="7929813at2"/>
<dbReference type="PATRIC" id="fig|1029756.8.peg.3469"/>
<accession>V5SJY7</accession>
<name>V5SJY7_9HYPH</name>
<reference evidence="2" key="1">
    <citation type="journal article" date="2014" name="Genome Announc.">
        <title>Complete Genome Sequence of Hyphomicrobium nitrativorans Strain NL23, a Denitrifying Bacterium Isolated from Biofilm of a Methanol-Fed Denitrification System Treating Seawater at the Montreal Biodome.</title>
        <authorList>
            <person name="Martineau C."/>
            <person name="Villeneuve C."/>
            <person name="Mauffrey F."/>
            <person name="Villemur R."/>
        </authorList>
    </citation>
    <scope>NUCLEOTIDE SEQUENCE [LARGE SCALE GENOMIC DNA]</scope>
    <source>
        <strain evidence="2">NL23</strain>
    </source>
</reference>
<dbReference type="EMBL" id="CP006912">
    <property type="protein sequence ID" value="AHB50425.1"/>
    <property type="molecule type" value="Genomic_DNA"/>
</dbReference>
<evidence type="ECO:0000313" key="3">
    <source>
        <dbReference type="Proteomes" id="UP000018542"/>
    </source>
</evidence>
<evidence type="ECO:0000256" key="1">
    <source>
        <dbReference type="SAM" id="Phobius"/>
    </source>
</evidence>
<keyword evidence="1" id="KW-1133">Transmembrane helix</keyword>